<organism evidence="18 19">
    <name type="scientific">Myotis lucifugus</name>
    <name type="common">Little brown bat</name>
    <dbReference type="NCBI Taxonomy" id="59463"/>
    <lineage>
        <taxon>Eukaryota</taxon>
        <taxon>Metazoa</taxon>
        <taxon>Chordata</taxon>
        <taxon>Craniata</taxon>
        <taxon>Vertebrata</taxon>
        <taxon>Euteleostomi</taxon>
        <taxon>Mammalia</taxon>
        <taxon>Eutheria</taxon>
        <taxon>Laurasiatheria</taxon>
        <taxon>Chiroptera</taxon>
        <taxon>Yangochiroptera</taxon>
        <taxon>Vespertilionidae</taxon>
        <taxon>Myotis</taxon>
    </lineage>
</organism>
<feature type="region of interest" description="Disordered" evidence="15">
    <location>
        <begin position="38"/>
        <end position="97"/>
    </location>
</feature>
<keyword evidence="2" id="KW-0964">Secreted</keyword>
<dbReference type="InterPro" id="IPR016187">
    <property type="entry name" value="CTDL_fold"/>
</dbReference>
<evidence type="ECO:0000256" key="4">
    <source>
        <dbReference type="ARBA" id="ARBA00022729"/>
    </source>
</evidence>
<feature type="chain" id="PRO_5003418517" description="C-type lectin domain-containing protein" evidence="16">
    <location>
        <begin position="20"/>
        <end position="247"/>
    </location>
</feature>
<dbReference type="GO" id="GO:0005615">
    <property type="term" value="C:extracellular space"/>
    <property type="evidence" value="ECO:0007669"/>
    <property type="project" value="TreeGrafter"/>
</dbReference>
<evidence type="ECO:0000313" key="19">
    <source>
        <dbReference type="Proteomes" id="UP000001074"/>
    </source>
</evidence>
<evidence type="ECO:0000256" key="3">
    <source>
        <dbReference type="ARBA" id="ARBA00022588"/>
    </source>
</evidence>
<dbReference type="InterPro" id="IPR051077">
    <property type="entry name" value="Ca-dependent_lectin"/>
</dbReference>
<protein>
    <recommendedName>
        <fullName evidence="17">C-type lectin domain-containing protein</fullName>
    </recommendedName>
</protein>
<dbReference type="EMBL" id="AAPE02055772">
    <property type="status" value="NOT_ANNOTATED_CDS"/>
    <property type="molecule type" value="Genomic_DNA"/>
</dbReference>
<dbReference type="GO" id="GO:0005581">
    <property type="term" value="C:collagen trimer"/>
    <property type="evidence" value="ECO:0007669"/>
    <property type="project" value="UniProtKB-KW"/>
</dbReference>
<sequence>MFWFAALPTLLCVVTVSFSEPTTCEDAQKACSVTACGIPVTNGTPGRDGQDGAKGEKGEPAGQWPQGLQGPPGKLGPPGSRGAPGTQGVKGLKGDHVDSSVTETKLANLELRSLKVELDRIKNEVHTFSLGKRSGKKLYVTNGEKMPFSKMKAPCAELQATVATPKNIEENKAIMDMANEHTFLGITDEVTEGQFVYVTGGRLTYSNWKKDEPNDFGSVDCVCLQQDGLWNDVSCSSSFVAVCEFPA</sequence>
<accession>G1PYH5</accession>
<dbReference type="PANTHER" id="PTHR24024:SF35">
    <property type="entry name" value="MANNOSE-BINDING PROTEIN A"/>
    <property type="match status" value="1"/>
</dbReference>
<dbReference type="OMA" id="CHEIGGT"/>
<feature type="compositionally biased region" description="Low complexity" evidence="15">
    <location>
        <begin position="60"/>
        <end position="72"/>
    </location>
</feature>
<keyword evidence="12" id="KW-1018">Complement activation lectin pathway</keyword>
<feature type="signal peptide" evidence="16">
    <location>
        <begin position="1"/>
        <end position="19"/>
    </location>
</feature>
<dbReference type="HOGENOM" id="CLU_049894_3_0_1"/>
<keyword evidence="9" id="KW-0180">Complement pathway</keyword>
<dbReference type="InterPro" id="IPR016186">
    <property type="entry name" value="C-type_lectin-like/link_sf"/>
</dbReference>
<keyword evidence="4 16" id="KW-0732">Signal</keyword>
<dbReference type="PROSITE" id="PS00615">
    <property type="entry name" value="C_TYPE_LECTIN_1"/>
    <property type="match status" value="1"/>
</dbReference>
<keyword evidence="11" id="KW-0176">Collagen</keyword>
<reference evidence="18" key="2">
    <citation type="submission" date="2025-08" db="UniProtKB">
        <authorList>
            <consortium name="Ensembl"/>
        </authorList>
    </citation>
    <scope>IDENTIFICATION</scope>
</reference>
<reference evidence="18" key="3">
    <citation type="submission" date="2025-09" db="UniProtKB">
        <authorList>
            <consortium name="Ensembl"/>
        </authorList>
    </citation>
    <scope>IDENTIFICATION</scope>
</reference>
<evidence type="ECO:0000256" key="6">
    <source>
        <dbReference type="ARBA" id="ARBA00022737"/>
    </source>
</evidence>
<evidence type="ECO:0000256" key="16">
    <source>
        <dbReference type="SAM" id="SignalP"/>
    </source>
</evidence>
<dbReference type="PANTHER" id="PTHR24024">
    <property type="entry name" value="PULMONARY SURFACTANT-ASSOCIATED PROTEIN A"/>
    <property type="match status" value="1"/>
</dbReference>
<evidence type="ECO:0000256" key="14">
    <source>
        <dbReference type="ARBA" id="ARBA00023278"/>
    </source>
</evidence>
<keyword evidence="3" id="KW-0399">Innate immunity</keyword>
<keyword evidence="7" id="KW-0106">Calcium</keyword>
<dbReference type="InterPro" id="IPR001304">
    <property type="entry name" value="C-type_lectin-like"/>
</dbReference>
<evidence type="ECO:0000259" key="17">
    <source>
        <dbReference type="PROSITE" id="PS50041"/>
    </source>
</evidence>
<dbReference type="InterPro" id="IPR008160">
    <property type="entry name" value="Collagen"/>
</dbReference>
<evidence type="ECO:0000256" key="10">
    <source>
        <dbReference type="ARBA" id="ARBA00023035"/>
    </source>
</evidence>
<evidence type="ECO:0000256" key="13">
    <source>
        <dbReference type="ARBA" id="ARBA00023157"/>
    </source>
</evidence>
<name>G1PYH5_MYOLU</name>
<keyword evidence="8" id="KW-0391">Immunity</keyword>
<dbReference type="AlphaFoldDB" id="G1PYH5"/>
<dbReference type="GO" id="GO:0005771">
    <property type="term" value="C:multivesicular body"/>
    <property type="evidence" value="ECO:0007669"/>
    <property type="project" value="TreeGrafter"/>
</dbReference>
<evidence type="ECO:0000313" key="18">
    <source>
        <dbReference type="Ensembl" id="ENSMLUP00000016507.1"/>
    </source>
</evidence>
<evidence type="ECO:0000256" key="7">
    <source>
        <dbReference type="ARBA" id="ARBA00022837"/>
    </source>
</evidence>
<dbReference type="PROSITE" id="PS50041">
    <property type="entry name" value="C_TYPE_LECTIN_2"/>
    <property type="match status" value="1"/>
</dbReference>
<feature type="domain" description="C-type lectin" evidence="17">
    <location>
        <begin position="134"/>
        <end position="244"/>
    </location>
</feature>
<reference evidence="18 19" key="1">
    <citation type="journal article" date="2011" name="Nature">
        <title>A high-resolution map of human evolutionary constraint using 29 mammals.</title>
        <authorList>
            <person name="Lindblad-Toh K."/>
            <person name="Garber M."/>
            <person name="Zuk O."/>
            <person name="Lin M.F."/>
            <person name="Parker B.J."/>
            <person name="Washietl S."/>
            <person name="Kheradpour P."/>
            <person name="Ernst J."/>
            <person name="Jordan G."/>
            <person name="Mauceli E."/>
            <person name="Ward L.D."/>
            <person name="Lowe C.B."/>
            <person name="Holloway A.K."/>
            <person name="Clamp M."/>
            <person name="Gnerre S."/>
            <person name="Alfoldi J."/>
            <person name="Beal K."/>
            <person name="Chang J."/>
            <person name="Clawson H."/>
            <person name="Cuff J."/>
            <person name="Di Palma F."/>
            <person name="Fitzgerald S."/>
            <person name="Flicek P."/>
            <person name="Guttman M."/>
            <person name="Hubisz M.J."/>
            <person name="Jaffe D.B."/>
            <person name="Jungreis I."/>
            <person name="Kent W.J."/>
            <person name="Kostka D."/>
            <person name="Lara M."/>
            <person name="Martins A.L."/>
            <person name="Massingham T."/>
            <person name="Moltke I."/>
            <person name="Raney B.J."/>
            <person name="Rasmussen M.D."/>
            <person name="Robinson J."/>
            <person name="Stark A."/>
            <person name="Vilella A.J."/>
            <person name="Wen J."/>
            <person name="Xie X."/>
            <person name="Zody M.C."/>
            <person name="Baldwin J."/>
            <person name="Bloom T."/>
            <person name="Chin C.W."/>
            <person name="Heiman D."/>
            <person name="Nicol R."/>
            <person name="Nusbaum C."/>
            <person name="Young S."/>
            <person name="Wilkinson J."/>
            <person name="Worley K.C."/>
            <person name="Kovar C.L."/>
            <person name="Muzny D.M."/>
            <person name="Gibbs R.A."/>
            <person name="Cree A."/>
            <person name="Dihn H.H."/>
            <person name="Fowler G."/>
            <person name="Jhangiani S."/>
            <person name="Joshi V."/>
            <person name="Lee S."/>
            <person name="Lewis L.R."/>
            <person name="Nazareth L.V."/>
            <person name="Okwuonu G."/>
            <person name="Santibanez J."/>
            <person name="Warren W.C."/>
            <person name="Mardis E.R."/>
            <person name="Weinstock G.M."/>
            <person name="Wilson R.K."/>
            <person name="Delehaunty K."/>
            <person name="Dooling D."/>
            <person name="Fronik C."/>
            <person name="Fulton L."/>
            <person name="Fulton B."/>
            <person name="Graves T."/>
            <person name="Minx P."/>
            <person name="Sodergren E."/>
            <person name="Birney E."/>
            <person name="Margulies E.H."/>
            <person name="Herrero J."/>
            <person name="Green E.D."/>
            <person name="Haussler D."/>
            <person name="Siepel A."/>
            <person name="Goldman N."/>
            <person name="Pollard K.S."/>
            <person name="Pedersen J.S."/>
            <person name="Lander E.S."/>
            <person name="Kellis M."/>
        </authorList>
    </citation>
    <scope>NUCLEOTIDE SEQUENCE [LARGE SCALE GENOMIC DNA]</scope>
</reference>
<proteinExistence type="predicted"/>
<dbReference type="SMART" id="SM00034">
    <property type="entry name" value="CLECT"/>
    <property type="match status" value="1"/>
</dbReference>
<keyword evidence="19" id="KW-1185">Reference proteome</keyword>
<dbReference type="Ensembl" id="ENSMLUT00000029499.1">
    <property type="protein sequence ID" value="ENSMLUP00000016507.1"/>
    <property type="gene ID" value="ENSMLUG00000022369.1"/>
</dbReference>
<dbReference type="InterPro" id="IPR018378">
    <property type="entry name" value="C-type_lectin_CS"/>
</dbReference>
<dbReference type="GO" id="GO:0005537">
    <property type="term" value="F:D-mannose binding"/>
    <property type="evidence" value="ECO:0007669"/>
    <property type="project" value="UniProtKB-KW"/>
</dbReference>
<dbReference type="GeneTree" id="ENSGT00940000155748"/>
<evidence type="ECO:0000256" key="15">
    <source>
        <dbReference type="SAM" id="MobiDB-lite"/>
    </source>
</evidence>
<dbReference type="Pfam" id="PF00059">
    <property type="entry name" value="Lectin_C"/>
    <property type="match status" value="1"/>
</dbReference>
<evidence type="ECO:0000256" key="9">
    <source>
        <dbReference type="ARBA" id="ARBA00022875"/>
    </source>
</evidence>
<keyword evidence="13" id="KW-1015">Disulfide bond</keyword>
<dbReference type="Proteomes" id="UP000001074">
    <property type="component" value="Unassembled WGS sequence"/>
</dbReference>
<evidence type="ECO:0000256" key="1">
    <source>
        <dbReference type="ARBA" id="ARBA00004613"/>
    </source>
</evidence>
<dbReference type="Pfam" id="PF01391">
    <property type="entry name" value="Collagen"/>
    <property type="match status" value="1"/>
</dbReference>
<evidence type="ECO:0000256" key="5">
    <source>
        <dbReference type="ARBA" id="ARBA00022734"/>
    </source>
</evidence>
<comment type="subcellular location">
    <subcellularLocation>
        <location evidence="1">Secreted</location>
    </subcellularLocation>
</comment>
<evidence type="ECO:0000256" key="2">
    <source>
        <dbReference type="ARBA" id="ARBA00022525"/>
    </source>
</evidence>
<dbReference type="FunFam" id="3.10.100.10:FF:000088">
    <property type="entry name" value="Mannose-binding protein A"/>
    <property type="match status" value="1"/>
</dbReference>
<dbReference type="Gene3D" id="3.10.100.10">
    <property type="entry name" value="Mannose-Binding Protein A, subunit A"/>
    <property type="match status" value="1"/>
</dbReference>
<dbReference type="GO" id="GO:0001867">
    <property type="term" value="P:complement activation, lectin pathway"/>
    <property type="evidence" value="ECO:0007669"/>
    <property type="project" value="UniProtKB-KW"/>
</dbReference>
<feature type="compositionally biased region" description="Basic and acidic residues" evidence="15">
    <location>
        <begin position="48"/>
        <end position="59"/>
    </location>
</feature>
<keyword evidence="14" id="KW-0379">Hydroxylation</keyword>
<evidence type="ECO:0000256" key="12">
    <source>
        <dbReference type="ARBA" id="ARBA00023153"/>
    </source>
</evidence>
<dbReference type="GO" id="GO:0006958">
    <property type="term" value="P:complement activation, classical pathway"/>
    <property type="evidence" value="ECO:0007669"/>
    <property type="project" value="UniProtKB-KW"/>
</dbReference>
<keyword evidence="5" id="KW-0430">Lectin</keyword>
<evidence type="ECO:0000256" key="8">
    <source>
        <dbReference type="ARBA" id="ARBA00022859"/>
    </source>
</evidence>
<keyword evidence="10" id="KW-0465">Mannose-binding</keyword>
<evidence type="ECO:0000256" key="11">
    <source>
        <dbReference type="ARBA" id="ARBA00023119"/>
    </source>
</evidence>
<dbReference type="SUPFAM" id="SSF56436">
    <property type="entry name" value="C-type lectin-like"/>
    <property type="match status" value="1"/>
</dbReference>
<keyword evidence="6" id="KW-0677">Repeat</keyword>